<dbReference type="SUPFAM" id="SSF88946">
    <property type="entry name" value="Sigma2 domain of RNA polymerase sigma factors"/>
    <property type="match status" value="1"/>
</dbReference>
<evidence type="ECO:0000313" key="8">
    <source>
        <dbReference type="EMBL" id="GIH80556.1"/>
    </source>
</evidence>
<organism evidence="8 9">
    <name type="scientific">Planobispora longispora</name>
    <dbReference type="NCBI Taxonomy" id="28887"/>
    <lineage>
        <taxon>Bacteria</taxon>
        <taxon>Bacillati</taxon>
        <taxon>Actinomycetota</taxon>
        <taxon>Actinomycetes</taxon>
        <taxon>Streptosporangiales</taxon>
        <taxon>Streptosporangiaceae</taxon>
        <taxon>Planobispora</taxon>
    </lineage>
</organism>
<feature type="domain" description="DUF6596" evidence="7">
    <location>
        <begin position="171"/>
        <end position="269"/>
    </location>
</feature>
<dbReference type="InterPro" id="IPR013325">
    <property type="entry name" value="RNA_pol_sigma_r2"/>
</dbReference>
<accession>A0A8J3RUT9</accession>
<evidence type="ECO:0000259" key="7">
    <source>
        <dbReference type="Pfam" id="PF20239"/>
    </source>
</evidence>
<evidence type="ECO:0000256" key="1">
    <source>
        <dbReference type="ARBA" id="ARBA00010641"/>
    </source>
</evidence>
<dbReference type="Gene3D" id="1.10.1740.10">
    <property type="match status" value="1"/>
</dbReference>
<dbReference type="InterPro" id="IPR007627">
    <property type="entry name" value="RNA_pol_sigma70_r2"/>
</dbReference>
<dbReference type="InterPro" id="IPR014284">
    <property type="entry name" value="RNA_pol_sigma-70_dom"/>
</dbReference>
<dbReference type="InterPro" id="IPR036388">
    <property type="entry name" value="WH-like_DNA-bd_sf"/>
</dbReference>
<dbReference type="InterPro" id="IPR046531">
    <property type="entry name" value="DUF6596"/>
</dbReference>
<dbReference type="InterPro" id="IPR013324">
    <property type="entry name" value="RNA_pol_sigma_r3/r4-like"/>
</dbReference>
<comment type="caution">
    <text evidence="8">The sequence shown here is derived from an EMBL/GenBank/DDBJ whole genome shotgun (WGS) entry which is preliminary data.</text>
</comment>
<keyword evidence="2" id="KW-0805">Transcription regulation</keyword>
<dbReference type="Gene3D" id="1.10.10.10">
    <property type="entry name" value="Winged helix-like DNA-binding domain superfamily/Winged helix DNA-binding domain"/>
    <property type="match status" value="1"/>
</dbReference>
<name>A0A8J3RUT9_9ACTN</name>
<feature type="domain" description="RNA polymerase sigma factor 70 region 4 type 2" evidence="6">
    <location>
        <begin position="102"/>
        <end position="153"/>
    </location>
</feature>
<comment type="similarity">
    <text evidence="1">Belongs to the sigma-70 factor family. ECF subfamily.</text>
</comment>
<keyword evidence="9" id="KW-1185">Reference proteome</keyword>
<gene>
    <name evidence="8" type="primary">rpoE_24</name>
    <name evidence="8" type="ORF">Plo01_69850</name>
</gene>
<dbReference type="NCBIfam" id="TIGR02937">
    <property type="entry name" value="sigma70-ECF"/>
    <property type="match status" value="1"/>
</dbReference>
<keyword evidence="4" id="KW-0804">Transcription</keyword>
<evidence type="ECO:0000256" key="2">
    <source>
        <dbReference type="ARBA" id="ARBA00023015"/>
    </source>
</evidence>
<dbReference type="Proteomes" id="UP000616724">
    <property type="component" value="Unassembled WGS sequence"/>
</dbReference>
<dbReference type="PANTHER" id="PTHR47756">
    <property type="entry name" value="BLL6612 PROTEIN-RELATED"/>
    <property type="match status" value="1"/>
</dbReference>
<dbReference type="EMBL" id="BOOH01000060">
    <property type="protein sequence ID" value="GIH80556.1"/>
    <property type="molecule type" value="Genomic_DNA"/>
</dbReference>
<protein>
    <submittedName>
        <fullName evidence="8">RNA polymerase subunit sigma-24</fullName>
    </submittedName>
</protein>
<reference evidence="8 9" key="1">
    <citation type="submission" date="2021-01" db="EMBL/GenBank/DDBJ databases">
        <title>Whole genome shotgun sequence of Planobispora longispora NBRC 13918.</title>
        <authorList>
            <person name="Komaki H."/>
            <person name="Tamura T."/>
        </authorList>
    </citation>
    <scope>NUCLEOTIDE SEQUENCE [LARGE SCALE GENOMIC DNA]</scope>
    <source>
        <strain evidence="8 9">NBRC 13918</strain>
    </source>
</reference>
<sequence>MSVTAAEQAYRDHWARLLALLTAELRDLDLAEEALQDAFAAAVAAWSPEPPGNPPAWLLTAARRRALDRLRHGALAARKLPLLIVDDPDPPSVIPDERLRLIFTCCHPALSMDARVALTLRCVGGLTTREIARMFLVSEATMAARITRAKKKIAQAGIPYRVPAGPELAERRDGVLATVYLIFTEGYAATGGDRLIRADLAAEAVALGRMLRELLPADPEVDGLLALMLCHHARRDARLGPSGELVRLPEQDRSRWHREEIREALSLLAAVPGREGRAPEHAEGGSGGDRFPGPYLLQAAIAAEHATAVRAQDTDWPAIARLYGELERLTGSAVVRLNRAVAVAEASGPEAGLELLGGLDRALGRHHLLHATRAEFLRRLGREREALDAYGRALEVVGTDPERTFLLSRRADLSVR</sequence>
<dbReference type="GO" id="GO:0016987">
    <property type="term" value="F:sigma factor activity"/>
    <property type="evidence" value="ECO:0007669"/>
    <property type="project" value="UniProtKB-KW"/>
</dbReference>
<evidence type="ECO:0000256" key="4">
    <source>
        <dbReference type="ARBA" id="ARBA00023163"/>
    </source>
</evidence>
<evidence type="ECO:0000259" key="5">
    <source>
        <dbReference type="Pfam" id="PF04542"/>
    </source>
</evidence>
<evidence type="ECO:0000259" key="6">
    <source>
        <dbReference type="Pfam" id="PF08281"/>
    </source>
</evidence>
<feature type="domain" description="RNA polymerase sigma-70 region 2" evidence="5">
    <location>
        <begin position="10"/>
        <end position="72"/>
    </location>
</feature>
<dbReference type="InterPro" id="IPR013249">
    <property type="entry name" value="RNA_pol_sigma70_r4_t2"/>
</dbReference>
<evidence type="ECO:0000313" key="9">
    <source>
        <dbReference type="Proteomes" id="UP000616724"/>
    </source>
</evidence>
<dbReference type="SUPFAM" id="SSF88659">
    <property type="entry name" value="Sigma3 and sigma4 domains of RNA polymerase sigma factors"/>
    <property type="match status" value="1"/>
</dbReference>
<dbReference type="PANTHER" id="PTHR47756:SF2">
    <property type="entry name" value="BLL6612 PROTEIN"/>
    <property type="match status" value="1"/>
</dbReference>
<dbReference type="Pfam" id="PF04542">
    <property type="entry name" value="Sigma70_r2"/>
    <property type="match status" value="1"/>
</dbReference>
<keyword evidence="3" id="KW-0731">Sigma factor</keyword>
<dbReference type="GO" id="GO:0003677">
    <property type="term" value="F:DNA binding"/>
    <property type="evidence" value="ECO:0007669"/>
    <property type="project" value="InterPro"/>
</dbReference>
<dbReference type="Pfam" id="PF20239">
    <property type="entry name" value="DUF6596"/>
    <property type="match status" value="1"/>
</dbReference>
<dbReference type="GO" id="GO:0006352">
    <property type="term" value="P:DNA-templated transcription initiation"/>
    <property type="evidence" value="ECO:0007669"/>
    <property type="project" value="InterPro"/>
</dbReference>
<evidence type="ECO:0000256" key="3">
    <source>
        <dbReference type="ARBA" id="ARBA00023082"/>
    </source>
</evidence>
<proteinExistence type="inferred from homology"/>
<dbReference type="Pfam" id="PF08281">
    <property type="entry name" value="Sigma70_r4_2"/>
    <property type="match status" value="1"/>
</dbReference>
<dbReference type="AlphaFoldDB" id="A0A8J3RUT9"/>
<dbReference type="RefSeq" id="WP_203894975.1">
    <property type="nucleotide sequence ID" value="NZ_BOOH01000060.1"/>
</dbReference>